<dbReference type="PANTHER" id="PTHR46552">
    <property type="entry name" value="NADH-UBIQUINONE OXIDOREDUCTASE CHAIN 2"/>
    <property type="match status" value="1"/>
</dbReference>
<evidence type="ECO:0000256" key="18">
    <source>
        <dbReference type="SAM" id="SignalP"/>
    </source>
</evidence>
<evidence type="ECO:0000256" key="7">
    <source>
        <dbReference type="ARBA" id="ARBA00022692"/>
    </source>
</evidence>
<geneLocation type="mitochondrion" evidence="20"/>
<keyword evidence="5" id="KW-0813">Transport</keyword>
<keyword evidence="18" id="KW-0732">Signal</keyword>
<evidence type="ECO:0000256" key="12">
    <source>
        <dbReference type="ARBA" id="ARBA00023027"/>
    </source>
</evidence>
<evidence type="ECO:0000256" key="6">
    <source>
        <dbReference type="ARBA" id="ARBA00022660"/>
    </source>
</evidence>
<comment type="similarity">
    <text evidence="2 17">Belongs to the complex I subunit 2 family.</text>
</comment>
<sequence length="348" mass="37886">MAPPLLSSLLLALGLGTSLTFSSSHWLLAWMGLEINTLAILPLMVSTHQSRGTEASVKYLLIQATGAAIILWGSMLNAQATGHWNIINEKEDMAMLVIITGLALKLGIAPVHAWFPEVLQGTNMMTAMILSTWQKMAPFILMCEVASSYQWLTLTLGLCSIVVGGLAGINMVHMRKLIAYSSVAHFGWMVLVISSNTHLALIALIVYSLATVVIFSTLNNSSSSTIQNLTFSWAKYPALMGLFPLILLSLGGLPPLSGFLPKWLIIQDLASQNLLLIIFIAAISALLSLFFYIRVVYTIMAITAPNFFGYAPSKFFRSNLKTSSLGIPTVMALMLLPMLPALWAFFSL</sequence>
<evidence type="ECO:0000256" key="4">
    <source>
        <dbReference type="ARBA" id="ARBA00021008"/>
    </source>
</evidence>
<dbReference type="PANTHER" id="PTHR46552:SF1">
    <property type="entry name" value="NADH-UBIQUINONE OXIDOREDUCTASE CHAIN 2"/>
    <property type="match status" value="1"/>
</dbReference>
<feature type="domain" description="NADH:quinone oxidoreductase/Mrp antiporter transmembrane" evidence="19">
    <location>
        <begin position="23"/>
        <end position="287"/>
    </location>
</feature>
<evidence type="ECO:0000256" key="2">
    <source>
        <dbReference type="ARBA" id="ARBA00007012"/>
    </source>
</evidence>
<keyword evidence="11 17" id="KW-1133">Transmembrane helix</keyword>
<evidence type="ECO:0000256" key="17">
    <source>
        <dbReference type="RuleBase" id="RU003403"/>
    </source>
</evidence>
<dbReference type="Pfam" id="PF00361">
    <property type="entry name" value="Proton_antipo_M"/>
    <property type="match status" value="1"/>
</dbReference>
<gene>
    <name evidence="20" type="primary">ND2</name>
</gene>
<keyword evidence="10 17" id="KW-0249">Electron transport</keyword>
<evidence type="ECO:0000256" key="9">
    <source>
        <dbReference type="ARBA" id="ARBA00022967"/>
    </source>
</evidence>
<dbReference type="InterPro" id="IPR001750">
    <property type="entry name" value="ND/Mrp_TM"/>
</dbReference>
<keyword evidence="6 17" id="KW-0679">Respiratory chain</keyword>
<comment type="catalytic activity">
    <reaction evidence="16 17">
        <text>a ubiquinone + NADH + 5 H(+)(in) = a ubiquinol + NAD(+) + 4 H(+)(out)</text>
        <dbReference type="Rhea" id="RHEA:29091"/>
        <dbReference type="Rhea" id="RHEA-COMP:9565"/>
        <dbReference type="Rhea" id="RHEA-COMP:9566"/>
        <dbReference type="ChEBI" id="CHEBI:15378"/>
        <dbReference type="ChEBI" id="CHEBI:16389"/>
        <dbReference type="ChEBI" id="CHEBI:17976"/>
        <dbReference type="ChEBI" id="CHEBI:57540"/>
        <dbReference type="ChEBI" id="CHEBI:57945"/>
        <dbReference type="EC" id="7.1.1.2"/>
    </reaction>
</comment>
<evidence type="ECO:0000256" key="15">
    <source>
        <dbReference type="ARBA" id="ARBA00023136"/>
    </source>
</evidence>
<evidence type="ECO:0000256" key="5">
    <source>
        <dbReference type="ARBA" id="ARBA00022448"/>
    </source>
</evidence>
<name>A0A6M3WE97_9TELE</name>
<keyword evidence="15 17" id="KW-0472">Membrane</keyword>
<evidence type="ECO:0000256" key="10">
    <source>
        <dbReference type="ARBA" id="ARBA00022982"/>
    </source>
</evidence>
<feature type="transmembrane region" description="Helical" evidence="17">
    <location>
        <begin position="177"/>
        <end position="193"/>
    </location>
</feature>
<feature type="transmembrane region" description="Helical" evidence="17">
    <location>
        <begin position="199"/>
        <end position="218"/>
    </location>
</feature>
<evidence type="ECO:0000313" key="20">
    <source>
        <dbReference type="EMBL" id="QJF72950.1"/>
    </source>
</evidence>
<organism evidence="20">
    <name type="scientific">Macrourus whitsoni</name>
    <name type="common">Whitson's grenadier</name>
    <dbReference type="NCBI Taxonomy" id="948031"/>
    <lineage>
        <taxon>Eukaryota</taxon>
        <taxon>Metazoa</taxon>
        <taxon>Chordata</taxon>
        <taxon>Craniata</taxon>
        <taxon>Vertebrata</taxon>
        <taxon>Euteleostomi</taxon>
        <taxon>Actinopterygii</taxon>
        <taxon>Neopterygii</taxon>
        <taxon>Teleostei</taxon>
        <taxon>Neoteleostei</taxon>
        <taxon>Acanthomorphata</taxon>
        <taxon>Zeiogadaria</taxon>
        <taxon>Gadariae</taxon>
        <taxon>Gadiformes</taxon>
        <taxon>Macrouroidei</taxon>
        <taxon>Macrouridae</taxon>
        <taxon>Macrourinae</taxon>
        <taxon>Macrourus</taxon>
    </lineage>
</organism>
<dbReference type="GO" id="GO:0006120">
    <property type="term" value="P:mitochondrial electron transport, NADH to ubiquinone"/>
    <property type="evidence" value="ECO:0007669"/>
    <property type="project" value="InterPro"/>
</dbReference>
<feature type="chain" id="PRO_5027010500" description="NADH-ubiquinone oxidoreductase chain 2" evidence="18">
    <location>
        <begin position="21"/>
        <end position="348"/>
    </location>
</feature>
<evidence type="ECO:0000256" key="16">
    <source>
        <dbReference type="ARBA" id="ARBA00049551"/>
    </source>
</evidence>
<feature type="transmembrane region" description="Helical" evidence="17">
    <location>
        <begin position="57"/>
        <end position="75"/>
    </location>
</feature>
<evidence type="ECO:0000256" key="11">
    <source>
        <dbReference type="ARBA" id="ARBA00022989"/>
    </source>
</evidence>
<evidence type="ECO:0000256" key="13">
    <source>
        <dbReference type="ARBA" id="ARBA00023075"/>
    </source>
</evidence>
<feature type="transmembrane region" description="Helical" evidence="17">
    <location>
        <begin position="276"/>
        <end position="304"/>
    </location>
</feature>
<evidence type="ECO:0000259" key="19">
    <source>
        <dbReference type="Pfam" id="PF00361"/>
    </source>
</evidence>
<comment type="function">
    <text evidence="17">Core subunit of the mitochondrial membrane respiratory chain NADH dehydrogenase (Complex I) which catalyzes electron transfer from NADH through the respiratory chain, using ubiquinone as an electron acceptor. Essential for the catalytic activity and assembly of complex I.</text>
</comment>
<dbReference type="InterPro" id="IPR050175">
    <property type="entry name" value="Complex_I_Subunit_2"/>
</dbReference>
<evidence type="ECO:0000256" key="14">
    <source>
        <dbReference type="ARBA" id="ARBA00023128"/>
    </source>
</evidence>
<dbReference type="AlphaFoldDB" id="A0A6M3WE97"/>
<evidence type="ECO:0000256" key="8">
    <source>
        <dbReference type="ARBA" id="ARBA00022792"/>
    </source>
</evidence>
<protein>
    <recommendedName>
        <fullName evidence="4 17">NADH-ubiquinone oxidoreductase chain 2</fullName>
        <ecNumber evidence="3 17">7.1.1.2</ecNumber>
    </recommendedName>
</protein>
<dbReference type="GO" id="GO:0008137">
    <property type="term" value="F:NADH dehydrogenase (ubiquinone) activity"/>
    <property type="evidence" value="ECO:0007669"/>
    <property type="project" value="UniProtKB-EC"/>
</dbReference>
<dbReference type="InterPro" id="IPR003917">
    <property type="entry name" value="NADH_UbQ_OxRdtase_chain2"/>
</dbReference>
<dbReference type="PRINTS" id="PR01436">
    <property type="entry name" value="NADHDHGNASE2"/>
</dbReference>
<accession>A0A6M3WE97</accession>
<feature type="transmembrane region" description="Helical" evidence="17">
    <location>
        <begin position="95"/>
        <end position="115"/>
    </location>
</feature>
<feature type="signal peptide" evidence="18">
    <location>
        <begin position="1"/>
        <end position="20"/>
    </location>
</feature>
<dbReference type="EC" id="7.1.1.2" evidence="3 17"/>
<keyword evidence="14 17" id="KW-0496">Mitochondrion</keyword>
<evidence type="ECO:0000256" key="3">
    <source>
        <dbReference type="ARBA" id="ARBA00012944"/>
    </source>
</evidence>
<dbReference type="GO" id="GO:0005743">
    <property type="term" value="C:mitochondrial inner membrane"/>
    <property type="evidence" value="ECO:0007669"/>
    <property type="project" value="UniProtKB-SubCell"/>
</dbReference>
<keyword evidence="9 17" id="KW-1278">Translocase</keyword>
<reference evidence="20" key="1">
    <citation type="submission" date="2020-03" db="EMBL/GenBank/DDBJ databases">
        <title>The complete mitochondrial genome of Macrourus whitsoni.</title>
        <authorList>
            <person name="Lee S.J."/>
        </authorList>
    </citation>
    <scope>NUCLEOTIDE SEQUENCE</scope>
</reference>
<dbReference type="EMBL" id="MT157320">
    <property type="protein sequence ID" value="QJF72950.1"/>
    <property type="molecule type" value="Genomic_DNA"/>
</dbReference>
<feature type="transmembrane region" description="Helical" evidence="17">
    <location>
        <begin position="325"/>
        <end position="346"/>
    </location>
</feature>
<keyword evidence="8 17" id="KW-0999">Mitochondrion inner membrane</keyword>
<keyword evidence="7 17" id="KW-0812">Transmembrane</keyword>
<keyword evidence="13 17" id="KW-0830">Ubiquinone</keyword>
<proteinExistence type="inferred from homology"/>
<feature type="transmembrane region" description="Helical" evidence="17">
    <location>
        <begin position="238"/>
        <end position="256"/>
    </location>
</feature>
<feature type="transmembrane region" description="Helical" evidence="17">
    <location>
        <begin position="148"/>
        <end position="170"/>
    </location>
</feature>
<comment type="subcellular location">
    <subcellularLocation>
        <location evidence="1 17">Mitochondrion inner membrane</location>
        <topology evidence="1 17">Multi-pass membrane protein</topology>
    </subcellularLocation>
</comment>
<evidence type="ECO:0000256" key="1">
    <source>
        <dbReference type="ARBA" id="ARBA00004448"/>
    </source>
</evidence>
<keyword evidence="12 17" id="KW-0520">NAD</keyword>